<name>A0A495A558_9MICC</name>
<reference evidence="1 2" key="1">
    <citation type="submission" date="2018-10" db="EMBL/GenBank/DDBJ databases">
        <title>Kocuria tytouropygialis sp. nov., isolated from the uropygial gland of an American barn owl (Tyto furcata).</title>
        <authorList>
            <person name="Braun M.S."/>
            <person name="Wang E."/>
            <person name="Zimmermann S."/>
            <person name="Wagner H."/>
            <person name="Wink M."/>
        </authorList>
    </citation>
    <scope>NUCLEOTIDE SEQUENCE [LARGE SCALE GENOMIC DNA]</scope>
    <source>
        <strain evidence="1 2">442</strain>
    </source>
</reference>
<organism evidence="1 2">
    <name type="scientific">Kocuria tytonis</name>
    <dbReference type="NCBI Taxonomy" id="2054280"/>
    <lineage>
        <taxon>Bacteria</taxon>
        <taxon>Bacillati</taxon>
        <taxon>Actinomycetota</taxon>
        <taxon>Actinomycetes</taxon>
        <taxon>Micrococcales</taxon>
        <taxon>Micrococcaceae</taxon>
        <taxon>Kocuria</taxon>
    </lineage>
</organism>
<evidence type="ECO:0000313" key="2">
    <source>
        <dbReference type="Proteomes" id="UP000249516"/>
    </source>
</evidence>
<proteinExistence type="predicted"/>
<protein>
    <submittedName>
        <fullName evidence="1">Uncharacterized protein</fullName>
    </submittedName>
</protein>
<comment type="caution">
    <text evidence="1">The sequence shown here is derived from an EMBL/GenBank/DDBJ whole genome shotgun (WGS) entry which is preliminary data.</text>
</comment>
<dbReference type="InterPro" id="IPR036689">
    <property type="entry name" value="ESAT-6-like_sf"/>
</dbReference>
<dbReference type="EMBL" id="PNJG02000002">
    <property type="protein sequence ID" value="RKQ34881.1"/>
    <property type="molecule type" value="Genomic_DNA"/>
</dbReference>
<dbReference type="OrthoDB" id="4883507at2"/>
<dbReference type="RefSeq" id="WP_121030678.1">
    <property type="nucleotide sequence ID" value="NZ_PNJG02000002.1"/>
</dbReference>
<sequence>MAPTAGAAAHGMHPGIASALVHEHLTALARRCDAAAEHLNTLRGTVGGLGQAHGGWTGPGARSFRARVERHEHDLGEDVERCRELARSVRWAADALAERIGASETAADLGGPLLAVLAAVVGPGLPGALPSPGAR</sequence>
<dbReference type="SUPFAM" id="SSF140453">
    <property type="entry name" value="EsxAB dimer-like"/>
    <property type="match status" value="1"/>
</dbReference>
<keyword evidence="2" id="KW-1185">Reference proteome</keyword>
<accession>A0A495A558</accession>
<dbReference type="AlphaFoldDB" id="A0A495A558"/>
<evidence type="ECO:0000313" key="1">
    <source>
        <dbReference type="EMBL" id="RKQ34881.1"/>
    </source>
</evidence>
<dbReference type="Proteomes" id="UP000249516">
    <property type="component" value="Unassembled WGS sequence"/>
</dbReference>
<gene>
    <name evidence="1" type="ORF">C1C97_006220</name>
</gene>